<evidence type="ECO:0000256" key="4">
    <source>
        <dbReference type="ARBA" id="ARBA00022723"/>
    </source>
</evidence>
<keyword evidence="3" id="KW-0349">Heme</keyword>
<evidence type="ECO:0000256" key="7">
    <source>
        <dbReference type="ARBA" id="ARBA00023033"/>
    </source>
</evidence>
<dbReference type="InterPro" id="IPR050196">
    <property type="entry name" value="Cytochrome_P450_Monoox"/>
</dbReference>
<dbReference type="SUPFAM" id="SSF48264">
    <property type="entry name" value="Cytochrome P450"/>
    <property type="match status" value="1"/>
</dbReference>
<evidence type="ECO:0000256" key="1">
    <source>
        <dbReference type="ARBA" id="ARBA00001971"/>
    </source>
</evidence>
<dbReference type="InterPro" id="IPR002401">
    <property type="entry name" value="Cyt_P450_E_grp-I"/>
</dbReference>
<evidence type="ECO:0000313" key="8">
    <source>
        <dbReference type="EMBL" id="CAL8085361.1"/>
    </source>
</evidence>
<proteinExistence type="inferred from homology"/>
<name>A0ABP1Q3E7_9HEXA</name>
<dbReference type="PRINTS" id="PR00385">
    <property type="entry name" value="P450"/>
</dbReference>
<dbReference type="InterPro" id="IPR001128">
    <property type="entry name" value="Cyt_P450"/>
</dbReference>
<keyword evidence="9" id="KW-1185">Reference proteome</keyword>
<evidence type="ECO:0000313" key="9">
    <source>
        <dbReference type="Proteomes" id="UP001642540"/>
    </source>
</evidence>
<organism evidence="8 9">
    <name type="scientific">Orchesella dallaii</name>
    <dbReference type="NCBI Taxonomy" id="48710"/>
    <lineage>
        <taxon>Eukaryota</taxon>
        <taxon>Metazoa</taxon>
        <taxon>Ecdysozoa</taxon>
        <taxon>Arthropoda</taxon>
        <taxon>Hexapoda</taxon>
        <taxon>Collembola</taxon>
        <taxon>Entomobryomorpha</taxon>
        <taxon>Entomobryoidea</taxon>
        <taxon>Orchesellidae</taxon>
        <taxon>Orchesellinae</taxon>
        <taxon>Orchesella</taxon>
    </lineage>
</organism>
<evidence type="ECO:0000256" key="6">
    <source>
        <dbReference type="ARBA" id="ARBA00023004"/>
    </source>
</evidence>
<dbReference type="PRINTS" id="PR00463">
    <property type="entry name" value="EP450I"/>
</dbReference>
<evidence type="ECO:0000256" key="3">
    <source>
        <dbReference type="ARBA" id="ARBA00022617"/>
    </source>
</evidence>
<comment type="cofactor">
    <cofactor evidence="1">
        <name>heme</name>
        <dbReference type="ChEBI" id="CHEBI:30413"/>
    </cofactor>
</comment>
<keyword evidence="5" id="KW-0560">Oxidoreductase</keyword>
<dbReference type="EMBL" id="CAXLJM020000019">
    <property type="protein sequence ID" value="CAL8085361.1"/>
    <property type="molecule type" value="Genomic_DNA"/>
</dbReference>
<protein>
    <submittedName>
        <fullName evidence="8">Uncharacterized protein</fullName>
    </submittedName>
</protein>
<accession>A0ABP1Q3E7</accession>
<dbReference type="Gene3D" id="1.10.630.10">
    <property type="entry name" value="Cytochrome P450"/>
    <property type="match status" value="1"/>
</dbReference>
<keyword evidence="4" id="KW-0479">Metal-binding</keyword>
<comment type="similarity">
    <text evidence="2">Belongs to the cytochrome P450 family.</text>
</comment>
<sequence>MGPNYTDVDLLASARHYISINNGLVACFASALIVYYYKSSRIANSNEWSDGKRSSRKLHGPGQHFLGSIANFLAVWDETKCLKVFENWCKEYGPLFQLNFGPYKLTALNSPEYVQKLLGSKDTNYLGKGFIYKPFHPYWDDGLIITKGEKWKSRRRILEKYMFSFKTVSSYMKIFNEEGDTLVQAIGDHFNDGMEKDIEKIVMKASLQSITNATFGKSLADFESLAKCELGFMEAICRMKELVAKRVLAPYLLLDFIWKLHPLSTLERLVEKVLRKHAVASILDESEQPLKKHGASMKQDLAAAGVPMEGIIEESQTLIGAGFETTATSLHFLLFFLALHPHHQELCRDEVDSIFEDVDLCPSGFIQFRALSKLKHLEMCVYETLRLLPTVFLMMRKIDAPLQLEEDLEIPAGSDVGIYVPGLHKNPKYFPNPDNFIPERFSLEQSKTRHPYAFIPFAAGPRKCIGYKFAMMEMLSLAAKLLRNYEWETTEKLENVVLLPHITITPKNPMKFLFKKRLLTNHIMGL</sequence>
<reference evidence="8 9" key="1">
    <citation type="submission" date="2024-08" db="EMBL/GenBank/DDBJ databases">
        <authorList>
            <person name="Cucini C."/>
            <person name="Frati F."/>
        </authorList>
    </citation>
    <scope>NUCLEOTIDE SEQUENCE [LARGE SCALE GENOMIC DNA]</scope>
</reference>
<gene>
    <name evidence="8" type="ORF">ODALV1_LOCUS6088</name>
</gene>
<dbReference type="PANTHER" id="PTHR24291">
    <property type="entry name" value="CYTOCHROME P450 FAMILY 4"/>
    <property type="match status" value="1"/>
</dbReference>
<keyword evidence="7" id="KW-0503">Monooxygenase</keyword>
<dbReference type="Pfam" id="PF00067">
    <property type="entry name" value="p450"/>
    <property type="match status" value="1"/>
</dbReference>
<keyword evidence="6" id="KW-0408">Iron</keyword>
<dbReference type="PANTHER" id="PTHR24291:SF50">
    <property type="entry name" value="BIFUNCTIONAL ALBAFLAVENONE MONOOXYGENASE_TERPENE SYNTHASE"/>
    <property type="match status" value="1"/>
</dbReference>
<evidence type="ECO:0000256" key="2">
    <source>
        <dbReference type="ARBA" id="ARBA00010617"/>
    </source>
</evidence>
<evidence type="ECO:0000256" key="5">
    <source>
        <dbReference type="ARBA" id="ARBA00023002"/>
    </source>
</evidence>
<dbReference type="InterPro" id="IPR036396">
    <property type="entry name" value="Cyt_P450_sf"/>
</dbReference>
<comment type="caution">
    <text evidence="8">The sequence shown here is derived from an EMBL/GenBank/DDBJ whole genome shotgun (WGS) entry which is preliminary data.</text>
</comment>
<dbReference type="Proteomes" id="UP001642540">
    <property type="component" value="Unassembled WGS sequence"/>
</dbReference>